<dbReference type="AlphaFoldDB" id="A0A1I2HFF1"/>
<evidence type="ECO:0008006" key="3">
    <source>
        <dbReference type="Google" id="ProtNLM"/>
    </source>
</evidence>
<accession>A0A1I2HFF1</accession>
<protein>
    <recommendedName>
        <fullName evidence="3">SMI1 / KNR4 family (SUKH-1)</fullName>
    </recommendedName>
</protein>
<dbReference type="EMBL" id="FOMX01000041">
    <property type="protein sequence ID" value="SFF27647.1"/>
    <property type="molecule type" value="Genomic_DNA"/>
</dbReference>
<name>A0A1I2HFF1_9BACT</name>
<dbReference type="STRING" id="54.SAMN02745121_07880"/>
<dbReference type="OrthoDB" id="5381323at2"/>
<sequence>MHALESHFERFITRLVPGIEHSWQGATPEEIAEIESIAGRALPGFYWWFLTRMGRDMGDLTFASMDFTAARVIECYREEIDEPDLRYLLIGYQNDPMVPMHTWYDLDRPNREDALVLDREIAGGLTQVNFETFREMLAWKAMLNFRIEALPHGCKGKFKSDGADVRARLERAVETLNFEQPVPTGPFCGIFNRSDAAMICSIGPDSTVKNRLIFRLAADSEGIARRILGVITKETGLEVELGTSKR</sequence>
<reference evidence="2" key="1">
    <citation type="submission" date="2016-10" db="EMBL/GenBank/DDBJ databases">
        <authorList>
            <person name="Varghese N."/>
            <person name="Submissions S."/>
        </authorList>
    </citation>
    <scope>NUCLEOTIDE SEQUENCE [LARGE SCALE GENOMIC DNA]</scope>
    <source>
        <strain evidence="2">ATCC 25963</strain>
    </source>
</reference>
<proteinExistence type="predicted"/>
<dbReference type="RefSeq" id="WP_096326226.1">
    <property type="nucleotide sequence ID" value="NZ_FOMX01000041.1"/>
</dbReference>
<gene>
    <name evidence="1" type="ORF">SAMN02745121_07880</name>
</gene>
<keyword evidence="2" id="KW-1185">Reference proteome</keyword>
<dbReference type="SUPFAM" id="SSF160631">
    <property type="entry name" value="SMI1/KNR4-like"/>
    <property type="match status" value="1"/>
</dbReference>
<organism evidence="1 2">
    <name type="scientific">Nannocystis exedens</name>
    <dbReference type="NCBI Taxonomy" id="54"/>
    <lineage>
        <taxon>Bacteria</taxon>
        <taxon>Pseudomonadati</taxon>
        <taxon>Myxococcota</taxon>
        <taxon>Polyangia</taxon>
        <taxon>Nannocystales</taxon>
        <taxon>Nannocystaceae</taxon>
        <taxon>Nannocystis</taxon>
    </lineage>
</organism>
<dbReference type="Proteomes" id="UP000199400">
    <property type="component" value="Unassembled WGS sequence"/>
</dbReference>
<evidence type="ECO:0000313" key="1">
    <source>
        <dbReference type="EMBL" id="SFF27647.1"/>
    </source>
</evidence>
<evidence type="ECO:0000313" key="2">
    <source>
        <dbReference type="Proteomes" id="UP000199400"/>
    </source>
</evidence>
<dbReference type="InterPro" id="IPR037883">
    <property type="entry name" value="Knr4/Smi1-like_sf"/>
</dbReference>